<dbReference type="GO" id="GO:0005886">
    <property type="term" value="C:plasma membrane"/>
    <property type="evidence" value="ECO:0007669"/>
    <property type="project" value="TreeGrafter"/>
</dbReference>
<dbReference type="PROSITE" id="PS50009">
    <property type="entry name" value="RASGEF_CAT"/>
    <property type="match status" value="1"/>
</dbReference>
<dbReference type="InterPro" id="IPR023578">
    <property type="entry name" value="Ras_GEF_dom_sf"/>
</dbReference>
<evidence type="ECO:0000313" key="6">
    <source>
        <dbReference type="EMBL" id="ORZ05985.1"/>
    </source>
</evidence>
<feature type="region of interest" description="Disordered" evidence="3">
    <location>
        <begin position="606"/>
        <end position="660"/>
    </location>
</feature>
<dbReference type="SUPFAM" id="SSF48366">
    <property type="entry name" value="Ras GEF"/>
    <property type="match status" value="1"/>
</dbReference>
<dbReference type="STRING" id="90262.A0A1X2HZ95"/>
<comment type="caution">
    <text evidence="6">The sequence shown here is derived from an EMBL/GenBank/DDBJ whole genome shotgun (WGS) entry which is preliminary data.</text>
</comment>
<keyword evidence="7" id="KW-1185">Reference proteome</keyword>
<dbReference type="GO" id="GO:0007265">
    <property type="term" value="P:Ras protein signal transduction"/>
    <property type="evidence" value="ECO:0007669"/>
    <property type="project" value="TreeGrafter"/>
</dbReference>
<feature type="region of interest" description="Disordered" evidence="3">
    <location>
        <begin position="91"/>
        <end position="116"/>
    </location>
</feature>
<dbReference type="PANTHER" id="PTHR23113">
    <property type="entry name" value="GUANINE NUCLEOTIDE EXCHANGE FACTOR"/>
    <property type="match status" value="1"/>
</dbReference>
<feature type="domain" description="Ras-GEF" evidence="4">
    <location>
        <begin position="678"/>
        <end position="971"/>
    </location>
</feature>
<dbReference type="PANTHER" id="PTHR23113:SF363">
    <property type="entry name" value="PROTEIN SON OF SEVENLESS"/>
    <property type="match status" value="1"/>
</dbReference>
<dbReference type="InterPro" id="IPR001895">
    <property type="entry name" value="RASGEF_cat_dom"/>
</dbReference>
<evidence type="ECO:0000313" key="7">
    <source>
        <dbReference type="Proteomes" id="UP000193560"/>
    </source>
</evidence>
<evidence type="ECO:0000259" key="5">
    <source>
        <dbReference type="PROSITE" id="PS50212"/>
    </source>
</evidence>
<feature type="compositionally biased region" description="Polar residues" evidence="3">
    <location>
        <begin position="37"/>
        <end position="48"/>
    </location>
</feature>
<dbReference type="Pfam" id="PF00618">
    <property type="entry name" value="RasGEF_N"/>
    <property type="match status" value="1"/>
</dbReference>
<feature type="region of interest" description="Disordered" evidence="3">
    <location>
        <begin position="340"/>
        <end position="439"/>
    </location>
</feature>
<dbReference type="OrthoDB" id="10254377at2759"/>
<dbReference type="InterPro" id="IPR036964">
    <property type="entry name" value="RASGEF_cat_dom_sf"/>
</dbReference>
<keyword evidence="1 2" id="KW-0344">Guanine-nucleotide releasing factor</keyword>
<feature type="domain" description="N-terminal Ras-GEF" evidence="5">
    <location>
        <begin position="193"/>
        <end position="320"/>
    </location>
</feature>
<dbReference type="CDD" id="cd06224">
    <property type="entry name" value="REM"/>
    <property type="match status" value="1"/>
</dbReference>
<feature type="compositionally biased region" description="Polar residues" evidence="3">
    <location>
        <begin position="386"/>
        <end position="402"/>
    </location>
</feature>
<feature type="compositionally biased region" description="Low complexity" evidence="3">
    <location>
        <begin position="515"/>
        <end position="527"/>
    </location>
</feature>
<proteinExistence type="predicted"/>
<dbReference type="SMART" id="SM00229">
    <property type="entry name" value="RasGEFN"/>
    <property type="match status" value="1"/>
</dbReference>
<dbReference type="Gene3D" id="1.10.840.10">
    <property type="entry name" value="Ras guanine-nucleotide exchange factors catalytic domain"/>
    <property type="match status" value="1"/>
</dbReference>
<dbReference type="SMART" id="SM00147">
    <property type="entry name" value="RasGEF"/>
    <property type="match status" value="1"/>
</dbReference>
<dbReference type="InterPro" id="IPR000651">
    <property type="entry name" value="Ras-like_Gua-exchang_fac_N"/>
</dbReference>
<evidence type="ECO:0000259" key="4">
    <source>
        <dbReference type="PROSITE" id="PS50009"/>
    </source>
</evidence>
<evidence type="ECO:0000256" key="2">
    <source>
        <dbReference type="PROSITE-ProRule" id="PRU00168"/>
    </source>
</evidence>
<feature type="region of interest" description="Disordered" evidence="3">
    <location>
        <begin position="37"/>
        <end position="70"/>
    </location>
</feature>
<feature type="compositionally biased region" description="Low complexity" evidence="3">
    <location>
        <begin position="370"/>
        <end position="385"/>
    </location>
</feature>
<name>A0A1X2HZ95_9FUNG</name>
<dbReference type="EMBL" id="MCGE01000041">
    <property type="protein sequence ID" value="ORZ05985.1"/>
    <property type="molecule type" value="Genomic_DNA"/>
</dbReference>
<dbReference type="PROSITE" id="PS50212">
    <property type="entry name" value="RASGEF_NTER"/>
    <property type="match status" value="1"/>
</dbReference>
<dbReference type="GO" id="GO:0005085">
    <property type="term" value="F:guanyl-nucleotide exchange factor activity"/>
    <property type="evidence" value="ECO:0007669"/>
    <property type="project" value="UniProtKB-KW"/>
</dbReference>
<evidence type="ECO:0000256" key="1">
    <source>
        <dbReference type="ARBA" id="ARBA00022658"/>
    </source>
</evidence>
<feature type="compositionally biased region" description="Basic residues" evidence="3">
    <location>
        <begin position="105"/>
        <end position="115"/>
    </location>
</feature>
<reference evidence="6 7" key="1">
    <citation type="submission" date="2016-07" db="EMBL/GenBank/DDBJ databases">
        <title>Pervasive Adenine N6-methylation of Active Genes in Fungi.</title>
        <authorList>
            <consortium name="DOE Joint Genome Institute"/>
            <person name="Mondo S.J."/>
            <person name="Dannebaum R.O."/>
            <person name="Kuo R.C."/>
            <person name="Labutti K."/>
            <person name="Haridas S."/>
            <person name="Kuo A."/>
            <person name="Salamov A."/>
            <person name="Ahrendt S.R."/>
            <person name="Lipzen A."/>
            <person name="Sullivan W."/>
            <person name="Andreopoulos W.B."/>
            <person name="Clum A."/>
            <person name="Lindquist E."/>
            <person name="Daum C."/>
            <person name="Ramamoorthy G.K."/>
            <person name="Gryganskyi A."/>
            <person name="Culley D."/>
            <person name="Magnuson J.K."/>
            <person name="James T.Y."/>
            <person name="O'Malley M.A."/>
            <person name="Stajich J.E."/>
            <person name="Spatafora J.W."/>
            <person name="Visel A."/>
            <person name="Grigoriev I.V."/>
        </authorList>
    </citation>
    <scope>NUCLEOTIDE SEQUENCE [LARGE SCALE GENOMIC DNA]</scope>
    <source>
        <strain evidence="6 7">NRRL 1336</strain>
    </source>
</reference>
<dbReference type="Proteomes" id="UP000193560">
    <property type="component" value="Unassembled WGS sequence"/>
</dbReference>
<protein>
    <submittedName>
        <fullName evidence="6">Ras guanine nucleotide exchange factor domain-containing protein</fullName>
    </submittedName>
</protein>
<dbReference type="Gene3D" id="1.20.870.10">
    <property type="entry name" value="Son of sevenless (SoS) protein Chain: S domain 1"/>
    <property type="match status" value="1"/>
</dbReference>
<dbReference type="AlphaFoldDB" id="A0A1X2HZ95"/>
<feature type="compositionally biased region" description="Polar residues" evidence="3">
    <location>
        <begin position="640"/>
        <end position="660"/>
    </location>
</feature>
<dbReference type="Pfam" id="PF00617">
    <property type="entry name" value="RasGEF"/>
    <property type="match status" value="1"/>
</dbReference>
<sequence length="973" mass="111660">MKPTSTPLYDRRRYSSCIEEPTKYSLSLDITYELANTSTMEQSEPRTTTLHESKSLEIQEQGNGEQDASIRKDTNPLLLPSMVMPVHHTWHSCSNHEQQQQQQQYHHRRRQHHHQSKDIVSAIMAVVNNPESESLGWVGVGEHDSGVGHASNLPYRPPSPPLPPPPIENDTHIFDLLTTDNSYFVHHSQRPDHSSSMSSATVEKLVEILTNGMDSDLEMNFFLTFRQFLTPIKLCKLLILRFRWALLDDTDDRRLVRIRTFVVLRYWLTHYWDHDFATSRTLRFMLCTFLSQLRTHPAILASPRDARIIKSLRNLLKRQRKLFCNKLESSTRDNICTKNAVSQQQQQDDHAALSFTPGSSPWSRRCRIDSTATSSSYSSSSFYPSQTMKSGNSSIKNLNYQKLPSKARKDSGFGTNHNQKQQQQHSGKGLRSSISTPTLPFLGRTRRLSTCSQRSVHEENAWTGKMNFGIKTIKRTVPSVYHSLMQSIVTSSRTAKDIHHQQQQQQNRRSFCSTNKSSSNKNNNNNKCTCQHQQNSHHHRYSKSVIMRSASRLFEQKSSAPSALIPISASISTYDHHQFDILPSSHTDPACPHYSSRKMTTTPISLASSLSSSPTKNMQTYRTTQSHQQQQQLHRASYYSDESTTTTNASHLSTNSHHISSTLPLDTSRYKPFILAHRSEVIAQQFCMIEQDMLQMVTWDELAELRWRKRSKGTVISPDIEQSLLQDGVEQLIGFFNKTCQWVASEIVQAKSMDIRIRVIEKFIRIALKCYHHRNYSTLMQILLGLQAPAVSRLEKTWQRIDHYEKQIFNELKELAKPFRNWKNVRDAMSKATEDIAESSAVESVLTKETASEASIKSMRGCIPFLGLYLSDLVFNAELPTFIDSQKLQHRQLPVDINAEDQELCRRLGSHLVNYNKFRITASIIKHILAFQVLSRSYHFLPHEDVILGLQNMRLLDSTEIRTQSGLCEPDSY</sequence>
<organism evidence="6 7">
    <name type="scientific">Absidia repens</name>
    <dbReference type="NCBI Taxonomy" id="90262"/>
    <lineage>
        <taxon>Eukaryota</taxon>
        <taxon>Fungi</taxon>
        <taxon>Fungi incertae sedis</taxon>
        <taxon>Mucoromycota</taxon>
        <taxon>Mucoromycotina</taxon>
        <taxon>Mucoromycetes</taxon>
        <taxon>Mucorales</taxon>
        <taxon>Cunninghamellaceae</taxon>
        <taxon>Absidia</taxon>
    </lineage>
</organism>
<feature type="compositionally biased region" description="Polar residues" evidence="3">
    <location>
        <begin position="413"/>
        <end position="438"/>
    </location>
</feature>
<accession>A0A1X2HZ95</accession>
<evidence type="ECO:0000256" key="3">
    <source>
        <dbReference type="SAM" id="MobiDB-lite"/>
    </source>
</evidence>
<dbReference type="InterPro" id="IPR008937">
    <property type="entry name" value="Ras-like_GEF"/>
</dbReference>
<feature type="compositionally biased region" description="Low complexity" evidence="3">
    <location>
        <begin position="606"/>
        <end position="632"/>
    </location>
</feature>
<feature type="region of interest" description="Disordered" evidence="3">
    <location>
        <begin position="492"/>
        <end position="541"/>
    </location>
</feature>
<gene>
    <name evidence="6" type="ORF">BCR42DRAFT_174153</name>
</gene>